<sequence length="239" mass="26491">MTPLSSNAVSSDTEAKGPKCTTKIFQMAIINRFALLAALAVFLLMAVQGGSAHRLLSDSDNEDGGGELPPFCENAVNIITLKADETLDKVIELVYLQDLPIKVIKEKKRRIIKELKDKIMLCTKPESQRQEDSGTPTKRAAAPALTITWVLPSIEDLIREAKELLCDCSTQIAVNKAMSWLDVLSINYSAELQGLSSALWSANLSLLRWCNPEAREVYLNFKRVVAENQTLRSICVVKR</sequence>
<feature type="transmembrane region" description="Helical" evidence="1">
    <location>
        <begin position="24"/>
        <end position="47"/>
    </location>
</feature>
<accession>A0ABY8U1L6</accession>
<evidence type="ECO:0008006" key="4">
    <source>
        <dbReference type="Google" id="ProtNLM"/>
    </source>
</evidence>
<name>A0ABY8U1L6_TETOB</name>
<dbReference type="Proteomes" id="UP001244341">
    <property type="component" value="Chromosome 5b"/>
</dbReference>
<evidence type="ECO:0000313" key="3">
    <source>
        <dbReference type="Proteomes" id="UP001244341"/>
    </source>
</evidence>
<keyword evidence="1" id="KW-0812">Transmembrane</keyword>
<keyword evidence="3" id="KW-1185">Reference proteome</keyword>
<dbReference type="EMBL" id="CP126212">
    <property type="protein sequence ID" value="WIA14361.1"/>
    <property type="molecule type" value="Genomic_DNA"/>
</dbReference>
<evidence type="ECO:0000256" key="1">
    <source>
        <dbReference type="SAM" id="Phobius"/>
    </source>
</evidence>
<keyword evidence="1" id="KW-0472">Membrane</keyword>
<reference evidence="2 3" key="1">
    <citation type="submission" date="2023-05" db="EMBL/GenBank/DDBJ databases">
        <title>A 100% complete, gapless, phased diploid assembly of the Scenedesmus obliquus UTEX 3031 genome.</title>
        <authorList>
            <person name="Biondi T.C."/>
            <person name="Hanschen E.R."/>
            <person name="Kwon T."/>
            <person name="Eng W."/>
            <person name="Kruse C.P.S."/>
            <person name="Koehler S.I."/>
            <person name="Kunde Y."/>
            <person name="Gleasner C.D."/>
            <person name="You Mak K.T."/>
            <person name="Polle J."/>
            <person name="Hovde B.T."/>
            <person name="Starkenburg S.R."/>
        </authorList>
    </citation>
    <scope>NUCLEOTIDE SEQUENCE [LARGE SCALE GENOMIC DNA]</scope>
    <source>
        <strain evidence="2 3">DOE0152z</strain>
    </source>
</reference>
<gene>
    <name evidence="2" type="ORF">OEZ85_002890</name>
</gene>
<protein>
    <recommendedName>
        <fullName evidence="4">Pectinesterase inhibitor domain-containing protein</fullName>
    </recommendedName>
</protein>
<keyword evidence="1" id="KW-1133">Transmembrane helix</keyword>
<proteinExistence type="predicted"/>
<evidence type="ECO:0000313" key="2">
    <source>
        <dbReference type="EMBL" id="WIA14361.1"/>
    </source>
</evidence>
<organism evidence="2 3">
    <name type="scientific">Tetradesmus obliquus</name>
    <name type="common">Green alga</name>
    <name type="synonym">Acutodesmus obliquus</name>
    <dbReference type="NCBI Taxonomy" id="3088"/>
    <lineage>
        <taxon>Eukaryota</taxon>
        <taxon>Viridiplantae</taxon>
        <taxon>Chlorophyta</taxon>
        <taxon>core chlorophytes</taxon>
        <taxon>Chlorophyceae</taxon>
        <taxon>CS clade</taxon>
        <taxon>Sphaeropleales</taxon>
        <taxon>Scenedesmaceae</taxon>
        <taxon>Tetradesmus</taxon>
    </lineage>
</organism>